<dbReference type="AlphaFoldDB" id="A0A3A3Z0T7"/>
<dbReference type="RefSeq" id="WP_119949581.1">
    <property type="nucleotide sequence ID" value="NZ_QZEZ01000002.1"/>
</dbReference>
<evidence type="ECO:0000313" key="1">
    <source>
        <dbReference type="EMBL" id="RJK96865.1"/>
    </source>
</evidence>
<gene>
    <name evidence="1" type="ORF">D5H78_06285</name>
</gene>
<reference evidence="1 2" key="1">
    <citation type="submission" date="2018-09" db="EMBL/GenBank/DDBJ databases">
        <title>YIM 75000 draft genome.</title>
        <authorList>
            <person name="Tang S."/>
            <person name="Feng Y."/>
        </authorList>
    </citation>
    <scope>NUCLEOTIDE SEQUENCE [LARGE SCALE GENOMIC DNA]</scope>
    <source>
        <strain evidence="1 2">YIM 75000</strain>
    </source>
</reference>
<sequence>MPVTPEEAAAIAEGIGRARGLRPGQLPSGAQFAEGLNGLEECSAFVARVGQPRGPYPLPRYVPVPVVEPSGRERRG</sequence>
<name>A0A3A3Z0T7_9ACTN</name>
<organism evidence="1 2">
    <name type="scientific">Vallicoccus soli</name>
    <dbReference type="NCBI Taxonomy" id="2339232"/>
    <lineage>
        <taxon>Bacteria</taxon>
        <taxon>Bacillati</taxon>
        <taxon>Actinomycetota</taxon>
        <taxon>Actinomycetes</taxon>
        <taxon>Motilibacterales</taxon>
        <taxon>Vallicoccaceae</taxon>
        <taxon>Vallicoccus</taxon>
    </lineage>
</organism>
<keyword evidence="2" id="KW-1185">Reference proteome</keyword>
<evidence type="ECO:0000313" key="2">
    <source>
        <dbReference type="Proteomes" id="UP000265614"/>
    </source>
</evidence>
<proteinExistence type="predicted"/>
<protein>
    <submittedName>
        <fullName evidence="1">Uncharacterized protein</fullName>
    </submittedName>
</protein>
<dbReference type="Proteomes" id="UP000265614">
    <property type="component" value="Unassembled WGS sequence"/>
</dbReference>
<dbReference type="EMBL" id="QZEZ01000002">
    <property type="protein sequence ID" value="RJK96865.1"/>
    <property type="molecule type" value="Genomic_DNA"/>
</dbReference>
<accession>A0A3A3Z0T7</accession>
<comment type="caution">
    <text evidence="1">The sequence shown here is derived from an EMBL/GenBank/DDBJ whole genome shotgun (WGS) entry which is preliminary data.</text>
</comment>